<dbReference type="AlphaFoldDB" id="A0A6L8V3N1"/>
<dbReference type="RefSeq" id="WP_161408299.1">
    <property type="nucleotide sequence ID" value="NZ_WTUZ01000021.1"/>
</dbReference>
<feature type="transmembrane region" description="Helical" evidence="1">
    <location>
        <begin position="39"/>
        <end position="57"/>
    </location>
</feature>
<evidence type="ECO:0000256" key="1">
    <source>
        <dbReference type="SAM" id="Phobius"/>
    </source>
</evidence>
<protein>
    <submittedName>
        <fullName evidence="2">Uncharacterized protein</fullName>
    </submittedName>
</protein>
<reference evidence="2 3" key="1">
    <citation type="submission" date="2019-12" db="EMBL/GenBank/DDBJ databases">
        <title>Paenibacillus sp. nov. sp. isolated from soil.</title>
        <authorList>
            <person name="Kim J."/>
            <person name="Jeong S.E."/>
            <person name="Jung H.S."/>
            <person name="Jeon C.O."/>
        </authorList>
    </citation>
    <scope>NUCLEOTIDE SEQUENCE [LARGE SCALE GENOMIC DNA]</scope>
    <source>
        <strain evidence="2 3">5J-6</strain>
    </source>
</reference>
<keyword evidence="3" id="KW-1185">Reference proteome</keyword>
<evidence type="ECO:0000313" key="3">
    <source>
        <dbReference type="Proteomes" id="UP000481087"/>
    </source>
</evidence>
<gene>
    <name evidence="2" type="ORF">GQF01_18785</name>
</gene>
<keyword evidence="1" id="KW-0472">Membrane</keyword>
<evidence type="ECO:0000313" key="2">
    <source>
        <dbReference type="EMBL" id="MZQ84166.1"/>
    </source>
</evidence>
<dbReference type="Proteomes" id="UP000481087">
    <property type="component" value="Unassembled WGS sequence"/>
</dbReference>
<keyword evidence="1" id="KW-0812">Transmembrane</keyword>
<sequence>MQRRKAIRGKLEKMLWFCPVLILAIGSLPNVTGSMWWDAFGVVLFVSIIIICGTGFIKDEEN</sequence>
<accession>A0A6L8V3N1</accession>
<dbReference type="EMBL" id="WTUZ01000021">
    <property type="protein sequence ID" value="MZQ84166.1"/>
    <property type="molecule type" value="Genomic_DNA"/>
</dbReference>
<proteinExistence type="predicted"/>
<name>A0A6L8V3N1_9BACL</name>
<comment type="caution">
    <text evidence="2">The sequence shown here is derived from an EMBL/GenBank/DDBJ whole genome shotgun (WGS) entry which is preliminary data.</text>
</comment>
<keyword evidence="1" id="KW-1133">Transmembrane helix</keyword>
<organism evidence="2 3">
    <name type="scientific">Paenibacillus silvestris</name>
    <dbReference type="NCBI Taxonomy" id="2606219"/>
    <lineage>
        <taxon>Bacteria</taxon>
        <taxon>Bacillati</taxon>
        <taxon>Bacillota</taxon>
        <taxon>Bacilli</taxon>
        <taxon>Bacillales</taxon>
        <taxon>Paenibacillaceae</taxon>
        <taxon>Paenibacillus</taxon>
    </lineage>
</organism>